<protein>
    <submittedName>
        <fullName evidence="1">Uncharacterized protein</fullName>
    </submittedName>
</protein>
<organism evidence="1 2">
    <name type="scientific">Canavalia gladiata</name>
    <name type="common">Sword bean</name>
    <name type="synonym">Dolichos gladiatus</name>
    <dbReference type="NCBI Taxonomy" id="3824"/>
    <lineage>
        <taxon>Eukaryota</taxon>
        <taxon>Viridiplantae</taxon>
        <taxon>Streptophyta</taxon>
        <taxon>Embryophyta</taxon>
        <taxon>Tracheophyta</taxon>
        <taxon>Spermatophyta</taxon>
        <taxon>Magnoliopsida</taxon>
        <taxon>eudicotyledons</taxon>
        <taxon>Gunneridae</taxon>
        <taxon>Pentapetalae</taxon>
        <taxon>rosids</taxon>
        <taxon>fabids</taxon>
        <taxon>Fabales</taxon>
        <taxon>Fabaceae</taxon>
        <taxon>Papilionoideae</taxon>
        <taxon>50 kb inversion clade</taxon>
        <taxon>NPAAA clade</taxon>
        <taxon>indigoferoid/millettioid clade</taxon>
        <taxon>Phaseoleae</taxon>
        <taxon>Canavalia</taxon>
    </lineage>
</organism>
<gene>
    <name evidence="1" type="ORF">VNO77_21766</name>
</gene>
<sequence length="124" mass="13941">MDNCRAFSLSLFSNEGEPYGLIRCSNLNSNRGKERWEGYSRPACLTNGTNEWSLNRSCACSVAVDGVLPPFSRSEPLPVLRQLKASVSSSRMKYPETSSKNEQLPALFFATFFPRLFSKKTFLT</sequence>
<name>A0AAN9QAF6_CANGL</name>
<dbReference type="EMBL" id="JAYMYQ010000005">
    <property type="protein sequence ID" value="KAK7327679.1"/>
    <property type="molecule type" value="Genomic_DNA"/>
</dbReference>
<evidence type="ECO:0000313" key="2">
    <source>
        <dbReference type="Proteomes" id="UP001367508"/>
    </source>
</evidence>
<comment type="caution">
    <text evidence="1">The sequence shown here is derived from an EMBL/GenBank/DDBJ whole genome shotgun (WGS) entry which is preliminary data.</text>
</comment>
<dbReference type="Proteomes" id="UP001367508">
    <property type="component" value="Unassembled WGS sequence"/>
</dbReference>
<reference evidence="1 2" key="1">
    <citation type="submission" date="2024-01" db="EMBL/GenBank/DDBJ databases">
        <title>The genomes of 5 underutilized Papilionoideae crops provide insights into root nodulation and disease resistanc.</title>
        <authorList>
            <person name="Jiang F."/>
        </authorList>
    </citation>
    <scope>NUCLEOTIDE SEQUENCE [LARGE SCALE GENOMIC DNA]</scope>
    <source>
        <strain evidence="1">LVBAO_FW01</strain>
        <tissue evidence="1">Leaves</tissue>
    </source>
</reference>
<evidence type="ECO:0000313" key="1">
    <source>
        <dbReference type="EMBL" id="KAK7327679.1"/>
    </source>
</evidence>
<proteinExistence type="predicted"/>
<dbReference type="AlphaFoldDB" id="A0AAN9QAF6"/>
<keyword evidence="2" id="KW-1185">Reference proteome</keyword>
<accession>A0AAN9QAF6</accession>